<evidence type="ECO:0000256" key="3">
    <source>
        <dbReference type="ARBA" id="ARBA00022723"/>
    </source>
</evidence>
<proteinExistence type="predicted"/>
<dbReference type="EMBL" id="JBHSCX010000021">
    <property type="protein sequence ID" value="MFC4363965.1"/>
    <property type="molecule type" value="Genomic_DNA"/>
</dbReference>
<dbReference type="PANTHER" id="PTHR12318">
    <property type="entry name" value="TESTOSTERONE-REGULATED PROTEIN RP2"/>
    <property type="match status" value="1"/>
</dbReference>
<accession>A0ABV8V7U5</accession>
<keyword evidence="3" id="KW-0479">Metal-binding</keyword>
<dbReference type="Gene3D" id="3.90.79.10">
    <property type="entry name" value="Nucleoside Triphosphate Pyrophosphohydrolase"/>
    <property type="match status" value="2"/>
</dbReference>
<dbReference type="Proteomes" id="UP001595840">
    <property type="component" value="Unassembled WGS sequence"/>
</dbReference>
<organism evidence="8 9">
    <name type="scientific">Simiduia curdlanivorans</name>
    <dbReference type="NCBI Taxonomy" id="1492769"/>
    <lineage>
        <taxon>Bacteria</taxon>
        <taxon>Pseudomonadati</taxon>
        <taxon>Pseudomonadota</taxon>
        <taxon>Gammaproteobacteria</taxon>
        <taxon>Cellvibrionales</taxon>
        <taxon>Cellvibrionaceae</taxon>
        <taxon>Simiduia</taxon>
    </lineage>
</organism>
<evidence type="ECO:0000256" key="2">
    <source>
        <dbReference type="ARBA" id="ARBA00001946"/>
    </source>
</evidence>
<evidence type="ECO:0000259" key="7">
    <source>
        <dbReference type="PROSITE" id="PS51462"/>
    </source>
</evidence>
<comment type="caution">
    <text evidence="8">The sequence shown here is derived from an EMBL/GenBank/DDBJ whole genome shotgun (WGS) entry which is preliminary data.</text>
</comment>
<dbReference type="RefSeq" id="WP_290263001.1">
    <property type="nucleotide sequence ID" value="NZ_JAUFQG010000004.1"/>
</dbReference>
<dbReference type="CDD" id="cd18870">
    <property type="entry name" value="NUDIX_AcylCoAdiphos_Nudt19"/>
    <property type="match status" value="1"/>
</dbReference>
<evidence type="ECO:0000256" key="1">
    <source>
        <dbReference type="ARBA" id="ARBA00001936"/>
    </source>
</evidence>
<comment type="cofactor">
    <cofactor evidence="1">
        <name>Mn(2+)</name>
        <dbReference type="ChEBI" id="CHEBI:29035"/>
    </cofactor>
</comment>
<keyword evidence="9" id="KW-1185">Reference proteome</keyword>
<dbReference type="InterPro" id="IPR000086">
    <property type="entry name" value="NUDIX_hydrolase_dom"/>
</dbReference>
<keyword evidence="4" id="KW-0378">Hydrolase</keyword>
<comment type="cofactor">
    <cofactor evidence="2">
        <name>Mg(2+)</name>
        <dbReference type="ChEBI" id="CHEBI:18420"/>
    </cofactor>
</comment>
<dbReference type="InterPro" id="IPR015797">
    <property type="entry name" value="NUDIX_hydrolase-like_dom_sf"/>
</dbReference>
<reference evidence="9" key="1">
    <citation type="journal article" date="2019" name="Int. J. Syst. Evol. Microbiol.">
        <title>The Global Catalogue of Microorganisms (GCM) 10K type strain sequencing project: providing services to taxonomists for standard genome sequencing and annotation.</title>
        <authorList>
            <consortium name="The Broad Institute Genomics Platform"/>
            <consortium name="The Broad Institute Genome Sequencing Center for Infectious Disease"/>
            <person name="Wu L."/>
            <person name="Ma J."/>
        </authorList>
    </citation>
    <scope>NUCLEOTIDE SEQUENCE [LARGE SCALE GENOMIC DNA]</scope>
    <source>
        <strain evidence="9">CECT 8570</strain>
    </source>
</reference>
<gene>
    <name evidence="8" type="ORF">ACFOX3_16730</name>
</gene>
<keyword evidence="6" id="KW-0464">Manganese</keyword>
<feature type="domain" description="Nudix hydrolase" evidence="7">
    <location>
        <begin position="5"/>
        <end position="160"/>
    </location>
</feature>
<keyword evidence="5" id="KW-0460">Magnesium</keyword>
<evidence type="ECO:0000313" key="8">
    <source>
        <dbReference type="EMBL" id="MFC4363965.1"/>
    </source>
</evidence>
<evidence type="ECO:0000313" key="9">
    <source>
        <dbReference type="Proteomes" id="UP001595840"/>
    </source>
</evidence>
<sequence length="208" mass="23272">MLDQWQPSACLIALRASADHQGYEVLLAKRAEGLSLAPGHHVFPGGALEPADGDAQASDHSTFKRAALREFNEEVCHRSPLSVALDELQFLGEWRAPTFLKKRYLTRFYVAALEPKAIQCDGREIVSAQWYKPNQAVNLHAQGRLRLMFPTLAILDWLTMFSDLKAVQAKLGVRALKTVCPVLKAEAGRRYLTIGAASGYRIERWRVD</sequence>
<evidence type="ECO:0000256" key="5">
    <source>
        <dbReference type="ARBA" id="ARBA00022842"/>
    </source>
</evidence>
<protein>
    <submittedName>
        <fullName evidence="8">NUDIX domain-containing protein</fullName>
    </submittedName>
</protein>
<dbReference type="PROSITE" id="PS51462">
    <property type="entry name" value="NUDIX"/>
    <property type="match status" value="1"/>
</dbReference>
<name>A0ABV8V7U5_9GAMM</name>
<evidence type="ECO:0000256" key="4">
    <source>
        <dbReference type="ARBA" id="ARBA00022801"/>
    </source>
</evidence>
<dbReference type="SUPFAM" id="SSF55811">
    <property type="entry name" value="Nudix"/>
    <property type="match status" value="1"/>
</dbReference>
<dbReference type="PANTHER" id="PTHR12318:SF0">
    <property type="entry name" value="ACYL-COENZYME A DIPHOSPHATASE NUDT19"/>
    <property type="match status" value="1"/>
</dbReference>
<dbReference type="InterPro" id="IPR039121">
    <property type="entry name" value="NUDT19"/>
</dbReference>
<dbReference type="Pfam" id="PF00293">
    <property type="entry name" value="NUDIX"/>
    <property type="match status" value="1"/>
</dbReference>
<evidence type="ECO:0000256" key="6">
    <source>
        <dbReference type="ARBA" id="ARBA00023211"/>
    </source>
</evidence>